<gene>
    <name evidence="2" type="ORF">HYALB_00003859</name>
</gene>
<reference evidence="2" key="1">
    <citation type="submission" date="2021-07" db="EMBL/GenBank/DDBJ databases">
        <authorList>
            <person name="Durling M."/>
        </authorList>
    </citation>
    <scope>NUCLEOTIDE SEQUENCE</scope>
</reference>
<proteinExistence type="predicted"/>
<protein>
    <submittedName>
        <fullName evidence="2">Uncharacterized protein</fullName>
    </submittedName>
</protein>
<feature type="region of interest" description="Disordered" evidence="1">
    <location>
        <begin position="1"/>
        <end position="181"/>
    </location>
</feature>
<evidence type="ECO:0000313" key="3">
    <source>
        <dbReference type="Proteomes" id="UP000701801"/>
    </source>
</evidence>
<name>A0A9N9M1B3_9HELO</name>
<feature type="compositionally biased region" description="Low complexity" evidence="1">
    <location>
        <begin position="100"/>
        <end position="113"/>
    </location>
</feature>
<accession>A0A9N9M1B3</accession>
<feature type="compositionally biased region" description="Low complexity" evidence="1">
    <location>
        <begin position="148"/>
        <end position="166"/>
    </location>
</feature>
<dbReference type="OrthoDB" id="3564456at2759"/>
<keyword evidence="3" id="KW-1185">Reference proteome</keyword>
<dbReference type="Proteomes" id="UP000701801">
    <property type="component" value="Unassembled WGS sequence"/>
</dbReference>
<dbReference type="AlphaFoldDB" id="A0A9N9M1B3"/>
<evidence type="ECO:0000256" key="1">
    <source>
        <dbReference type="SAM" id="MobiDB-lite"/>
    </source>
</evidence>
<dbReference type="EMBL" id="CAJVRM010000462">
    <property type="protein sequence ID" value="CAG8981261.1"/>
    <property type="molecule type" value="Genomic_DNA"/>
</dbReference>
<feature type="compositionally biased region" description="Low complexity" evidence="1">
    <location>
        <begin position="48"/>
        <end position="75"/>
    </location>
</feature>
<comment type="caution">
    <text evidence="2">The sequence shown here is derived from an EMBL/GenBank/DDBJ whole genome shotgun (WGS) entry which is preliminary data.</text>
</comment>
<evidence type="ECO:0000313" key="2">
    <source>
        <dbReference type="EMBL" id="CAG8981261.1"/>
    </source>
</evidence>
<feature type="compositionally biased region" description="Polar residues" evidence="1">
    <location>
        <begin position="1"/>
        <end position="19"/>
    </location>
</feature>
<sequence>MSWGQVSNDEIPTQSSNSDDGALEAWLQNYDAGSAAKGPVGMVPSLNSAFARPTFTPTTSTSTTSASGNSNSKTLSKSKKRPVISLALKIPKLPRNTKVSYTPISGTSPTSSPNGDFRVPNTEFPSPIGTPSPFGTPRPEKHRYSRDATPSPTAPSSKAPTTALPPSNYPSTTSYAPGETERMTETDIAHLKSLLSTPRYSVTSHCTKDELNRAFFRLCTELSWDFFDENLAELSILRQDWEIVSRFYVDFLGGLVMDNPDYIYNNLSQDAANVLKSVGPGYNLRGEDLYAEVVHNAMSWFAPVRLEGEEWSEIDKQVMELFLKELLGDGDIKIFPATRANIFNIFYPKDDHTFKLYRRIEEIQKDIHGADSQGMF</sequence>
<organism evidence="2 3">
    <name type="scientific">Hymenoscyphus albidus</name>
    <dbReference type="NCBI Taxonomy" id="595503"/>
    <lineage>
        <taxon>Eukaryota</taxon>
        <taxon>Fungi</taxon>
        <taxon>Dikarya</taxon>
        <taxon>Ascomycota</taxon>
        <taxon>Pezizomycotina</taxon>
        <taxon>Leotiomycetes</taxon>
        <taxon>Helotiales</taxon>
        <taxon>Helotiaceae</taxon>
        <taxon>Hymenoscyphus</taxon>
    </lineage>
</organism>